<reference evidence="1 2" key="1">
    <citation type="submission" date="2019-03" db="EMBL/GenBank/DDBJ databases">
        <title>Single cell metagenomics reveals metabolic interactions within the superorganism composed of flagellate Streblomastix strix and complex community of Bacteroidetes bacteria on its surface.</title>
        <authorList>
            <person name="Treitli S.C."/>
            <person name="Kolisko M."/>
            <person name="Husnik F."/>
            <person name="Keeling P."/>
            <person name="Hampl V."/>
        </authorList>
    </citation>
    <scope>NUCLEOTIDE SEQUENCE [LARGE SCALE GENOMIC DNA]</scope>
    <source>
        <strain evidence="1">ST1C</strain>
    </source>
</reference>
<accession>A0A5J4V226</accession>
<evidence type="ECO:0000313" key="1">
    <source>
        <dbReference type="EMBL" id="KAA6376789.1"/>
    </source>
</evidence>
<name>A0A5J4V226_9EUKA</name>
<dbReference type="Proteomes" id="UP000324800">
    <property type="component" value="Unassembled WGS sequence"/>
</dbReference>
<comment type="caution">
    <text evidence="1">The sequence shown here is derived from an EMBL/GenBank/DDBJ whole genome shotgun (WGS) entry which is preliminary data.</text>
</comment>
<proteinExistence type="predicted"/>
<dbReference type="AlphaFoldDB" id="A0A5J4V226"/>
<protein>
    <submittedName>
        <fullName evidence="1">Uncharacterized protein</fullName>
    </submittedName>
</protein>
<evidence type="ECO:0000313" key="2">
    <source>
        <dbReference type="Proteomes" id="UP000324800"/>
    </source>
</evidence>
<sequence>MDNDRNEAQKQLVFSSQALSAAKSGINLRKDQQQAQKEEIIANKQQQKAIDEIKRLEIPPINLWNAVSDKKHFASSAVQSASRLVVLIHSSQKQLDSDNGLDELINTGYKAVQILLTSWKGDSALRICGYSDRIVRQGTYFCFRKLLSLISTKVHSQQSEFNLCLSTQFKYDLHLSSNATKIIQDDLYKTIVQYFSKDVPKLMVQIFIPTLTHILAKNSSTQIQQSQPSELHYSPTLQFTSNVKIQSCLLLGSLLREVANELKGSKAEQQQMSQQSSPYSIQNQASVFKQNIQDNNLLENTTGSNIDILDVGLETDVLQRQASLEHHRRQLLMNAIRAIIGLLNKDSKHVKASASRALGWL</sequence>
<gene>
    <name evidence="1" type="ORF">EZS28_027684</name>
</gene>
<dbReference type="EMBL" id="SNRW01010282">
    <property type="protein sequence ID" value="KAA6376789.1"/>
    <property type="molecule type" value="Genomic_DNA"/>
</dbReference>
<organism evidence="1 2">
    <name type="scientific">Streblomastix strix</name>
    <dbReference type="NCBI Taxonomy" id="222440"/>
    <lineage>
        <taxon>Eukaryota</taxon>
        <taxon>Metamonada</taxon>
        <taxon>Preaxostyla</taxon>
        <taxon>Oxymonadida</taxon>
        <taxon>Streblomastigidae</taxon>
        <taxon>Streblomastix</taxon>
    </lineage>
</organism>